<dbReference type="InterPro" id="IPR009003">
    <property type="entry name" value="Peptidase_S1_PA"/>
</dbReference>
<dbReference type="InterPro" id="IPR043504">
    <property type="entry name" value="Peptidase_S1_PA_chymotrypsin"/>
</dbReference>
<keyword evidence="1" id="KW-0472">Membrane</keyword>
<dbReference type="InterPro" id="IPR001314">
    <property type="entry name" value="Peptidase_S1A"/>
</dbReference>
<dbReference type="PANTHER" id="PTHR24257">
    <property type="entry name" value="CHYMOTRYPSIN-LIKE ELASTASE FAMILY MEMBER"/>
    <property type="match status" value="1"/>
</dbReference>
<evidence type="ECO:0000256" key="1">
    <source>
        <dbReference type="SAM" id="Phobius"/>
    </source>
</evidence>
<dbReference type="Proteomes" id="UP000288216">
    <property type="component" value="Unassembled WGS sequence"/>
</dbReference>
<dbReference type="PROSITE" id="PS50240">
    <property type="entry name" value="TRYPSIN_DOM"/>
    <property type="match status" value="1"/>
</dbReference>
<dbReference type="PRINTS" id="PR00722">
    <property type="entry name" value="CHYMOTRYPSIN"/>
</dbReference>
<dbReference type="EMBL" id="BFAA01008341">
    <property type="protein sequence ID" value="GCB66846.1"/>
    <property type="molecule type" value="Genomic_DNA"/>
</dbReference>
<proteinExistence type="predicted"/>
<dbReference type="FunFam" id="2.40.10.10:FF:000181">
    <property type="entry name" value="Chymotrypsinogen A"/>
    <property type="match status" value="1"/>
</dbReference>
<dbReference type="PANTHER" id="PTHR24257:SF22">
    <property type="entry name" value="CHYMOTRYPSIN-LIKE ELASTASE FAMILY MEMBER 3B"/>
    <property type="match status" value="1"/>
</dbReference>
<comment type="caution">
    <text evidence="3">The sequence shown here is derived from an EMBL/GenBank/DDBJ whole genome shotgun (WGS) entry which is preliminary data.</text>
</comment>
<dbReference type="Gene3D" id="2.40.10.10">
    <property type="entry name" value="Trypsin-like serine proteases"/>
    <property type="match status" value="2"/>
</dbReference>
<dbReference type="SUPFAM" id="SSF50494">
    <property type="entry name" value="Trypsin-like serine proteases"/>
    <property type="match status" value="1"/>
</dbReference>
<dbReference type="InterPro" id="IPR050850">
    <property type="entry name" value="Peptidase_S1_Elastase_sf"/>
</dbReference>
<keyword evidence="1" id="KW-1133">Transmembrane helix</keyword>
<reference evidence="3 4" key="1">
    <citation type="journal article" date="2018" name="Nat. Ecol. Evol.">
        <title>Shark genomes provide insights into elasmobranch evolution and the origin of vertebrates.</title>
        <authorList>
            <person name="Hara Y"/>
            <person name="Yamaguchi K"/>
            <person name="Onimaru K"/>
            <person name="Kadota M"/>
            <person name="Koyanagi M"/>
            <person name="Keeley SD"/>
            <person name="Tatsumi K"/>
            <person name="Tanaka K"/>
            <person name="Motone F"/>
            <person name="Kageyama Y"/>
            <person name="Nozu R"/>
            <person name="Adachi N"/>
            <person name="Nishimura O"/>
            <person name="Nakagawa R"/>
            <person name="Tanegashima C"/>
            <person name="Kiyatake I"/>
            <person name="Matsumoto R"/>
            <person name="Murakumo K"/>
            <person name="Nishida K"/>
            <person name="Terakita A"/>
            <person name="Kuratani S"/>
            <person name="Sato K"/>
            <person name="Hyodo S Kuraku.S."/>
        </authorList>
    </citation>
    <scope>NUCLEOTIDE SEQUENCE [LARGE SCALE GENOMIC DNA]</scope>
</reference>
<dbReference type="InterPro" id="IPR018114">
    <property type="entry name" value="TRYPSIN_HIS"/>
</dbReference>
<dbReference type="GO" id="GO:0006508">
    <property type="term" value="P:proteolysis"/>
    <property type="evidence" value="ECO:0007669"/>
    <property type="project" value="InterPro"/>
</dbReference>
<dbReference type="GO" id="GO:0004252">
    <property type="term" value="F:serine-type endopeptidase activity"/>
    <property type="evidence" value="ECO:0007669"/>
    <property type="project" value="InterPro"/>
</dbReference>
<feature type="domain" description="Peptidase S1" evidence="2">
    <location>
        <begin position="50"/>
        <end position="217"/>
    </location>
</feature>
<feature type="transmembrane region" description="Helical" evidence="1">
    <location>
        <begin position="12"/>
        <end position="35"/>
    </location>
</feature>
<evidence type="ECO:0000313" key="4">
    <source>
        <dbReference type="Proteomes" id="UP000288216"/>
    </source>
</evidence>
<dbReference type="OMA" id="FANDYPC"/>
<dbReference type="CDD" id="cd00190">
    <property type="entry name" value="Tryp_SPc"/>
    <property type="match status" value="1"/>
</dbReference>
<evidence type="ECO:0000313" key="3">
    <source>
        <dbReference type="EMBL" id="GCB66846.1"/>
    </source>
</evidence>
<gene>
    <name evidence="3" type="ORF">scyTo_0015048</name>
</gene>
<dbReference type="PROSITE" id="PS00134">
    <property type="entry name" value="TRYPSIN_HIS"/>
    <property type="match status" value="1"/>
</dbReference>
<evidence type="ECO:0000259" key="2">
    <source>
        <dbReference type="PROSITE" id="PS50240"/>
    </source>
</evidence>
<dbReference type="OrthoDB" id="10061449at2759"/>
<dbReference type="AlphaFoldDB" id="A0A401P137"/>
<organism evidence="3 4">
    <name type="scientific">Scyliorhinus torazame</name>
    <name type="common">Cloudy catshark</name>
    <name type="synonym">Catulus torazame</name>
    <dbReference type="NCBI Taxonomy" id="75743"/>
    <lineage>
        <taxon>Eukaryota</taxon>
        <taxon>Metazoa</taxon>
        <taxon>Chordata</taxon>
        <taxon>Craniata</taxon>
        <taxon>Vertebrata</taxon>
        <taxon>Chondrichthyes</taxon>
        <taxon>Elasmobranchii</taxon>
        <taxon>Galeomorphii</taxon>
        <taxon>Galeoidea</taxon>
        <taxon>Carcharhiniformes</taxon>
        <taxon>Scyliorhinidae</taxon>
        <taxon>Scyliorhinus</taxon>
    </lineage>
</organism>
<dbReference type="STRING" id="75743.A0A401P137"/>
<dbReference type="InterPro" id="IPR001254">
    <property type="entry name" value="Trypsin_dom"/>
</dbReference>
<dbReference type="SMART" id="SM00020">
    <property type="entry name" value="Tryp_SPc"/>
    <property type="match status" value="1"/>
</dbReference>
<keyword evidence="4" id="KW-1185">Reference proteome</keyword>
<keyword evidence="1" id="KW-0812">Transmembrane</keyword>
<protein>
    <recommendedName>
        <fullName evidence="2">Peptidase S1 domain-containing protein</fullName>
    </recommendedName>
</protein>
<dbReference type="GO" id="GO:0005615">
    <property type="term" value="C:extracellular space"/>
    <property type="evidence" value="ECO:0007669"/>
    <property type="project" value="TreeGrafter"/>
</dbReference>
<sequence>MGVGLCNGDIKCTLIIYFIDATMKALLILLLVASVNACGNPSYPPFSTRVVNGVDAKPYSWPWQISLEVGRGSYYSHTCGGSLIGRDWVVTAGHCIQSGRSYRVVLGEYDRAALEGGEETIAAAKIFVHPQWNPSCLSCGNDIALIKLSKPATLNDKVKPACIPPSGDIFANDYPCYVTGWGRLYRGLRWLGLQHSAETHGLHPSICLQFLDRFDNG</sequence>
<name>A0A401P137_SCYTO</name>
<accession>A0A401P137</accession>
<dbReference type="Pfam" id="PF00089">
    <property type="entry name" value="Trypsin"/>
    <property type="match status" value="1"/>
</dbReference>